<gene>
    <name evidence="12" type="ORF">PSRA_1355</name>
</gene>
<accession>A0A261EW17</accession>
<comment type="subcellular location">
    <subcellularLocation>
        <location evidence="1">Cell inner membrane</location>
        <topology evidence="1">Multi-pass membrane protein</topology>
    </subcellularLocation>
</comment>
<dbReference type="PANTHER" id="PTHR30341">
    <property type="entry name" value="SODIUM ION/PROTON ANTIPORTER NHAA-RELATED"/>
    <property type="match status" value="1"/>
</dbReference>
<evidence type="ECO:0000256" key="9">
    <source>
        <dbReference type="ARBA" id="ARBA00023136"/>
    </source>
</evidence>
<dbReference type="EMBL" id="MWWR01000012">
    <property type="protein sequence ID" value="OZG51061.1"/>
    <property type="molecule type" value="Genomic_DNA"/>
</dbReference>
<comment type="caution">
    <text evidence="12">The sequence shown here is derived from an EMBL/GenBank/DDBJ whole genome shotgun (WGS) entry which is preliminary data.</text>
</comment>
<dbReference type="GO" id="GO:0006885">
    <property type="term" value="P:regulation of pH"/>
    <property type="evidence" value="ECO:0007669"/>
    <property type="project" value="InterPro"/>
</dbReference>
<feature type="transmembrane region" description="Helical" evidence="11">
    <location>
        <begin position="163"/>
        <end position="182"/>
    </location>
</feature>
<feature type="transmembrane region" description="Helical" evidence="11">
    <location>
        <begin position="99"/>
        <end position="118"/>
    </location>
</feature>
<evidence type="ECO:0000256" key="3">
    <source>
        <dbReference type="ARBA" id="ARBA00022449"/>
    </source>
</evidence>
<evidence type="ECO:0000256" key="6">
    <source>
        <dbReference type="ARBA" id="ARBA00022989"/>
    </source>
</evidence>
<evidence type="ECO:0000256" key="7">
    <source>
        <dbReference type="ARBA" id="ARBA00023053"/>
    </source>
</evidence>
<protein>
    <submittedName>
        <fullName evidence="12">Sodium:proton antiporter</fullName>
    </submittedName>
</protein>
<organism evidence="12 13">
    <name type="scientific">Pseudoscardovia radai</name>
    <dbReference type="NCBI Taxonomy" id="987066"/>
    <lineage>
        <taxon>Bacteria</taxon>
        <taxon>Bacillati</taxon>
        <taxon>Actinomycetota</taxon>
        <taxon>Actinomycetes</taxon>
        <taxon>Bifidobacteriales</taxon>
        <taxon>Bifidobacteriaceae</taxon>
        <taxon>Pseudoscardovia</taxon>
    </lineage>
</organism>
<evidence type="ECO:0000256" key="8">
    <source>
        <dbReference type="ARBA" id="ARBA00023065"/>
    </source>
</evidence>
<dbReference type="Gene3D" id="1.20.1530.10">
    <property type="entry name" value="Na+/H+ antiporter like domain"/>
    <property type="match status" value="1"/>
</dbReference>
<evidence type="ECO:0000256" key="11">
    <source>
        <dbReference type="SAM" id="Phobius"/>
    </source>
</evidence>
<feature type="transmembrane region" description="Helical" evidence="11">
    <location>
        <begin position="76"/>
        <end position="93"/>
    </location>
</feature>
<evidence type="ECO:0000256" key="5">
    <source>
        <dbReference type="ARBA" id="ARBA00022692"/>
    </source>
</evidence>
<dbReference type="InterPro" id="IPR004670">
    <property type="entry name" value="NhaA"/>
</dbReference>
<keyword evidence="8" id="KW-0406">Ion transport</keyword>
<feature type="transmembrane region" description="Helical" evidence="11">
    <location>
        <begin position="38"/>
        <end position="69"/>
    </location>
</feature>
<feature type="transmembrane region" description="Helical" evidence="11">
    <location>
        <begin position="130"/>
        <end position="151"/>
    </location>
</feature>
<dbReference type="Proteomes" id="UP000216725">
    <property type="component" value="Unassembled WGS sequence"/>
</dbReference>
<keyword evidence="5 11" id="KW-0812">Transmembrane</keyword>
<sequence>MPTATDIAFSLAILALFAKTLPGSIRAFLMTLATVDDLLGIVVIAVCFSSVNEWYWFAGIVVCAVIWSLLVRMKKVLWILVAMDGILAWVMMFEAGIHPTLAGVLVGLLTPANVLHGEDTPRAERYHDKLNPFSALLALPIFALFATGIHFDDLGPHMLVSPVVMGIALALIIGKPCGVMLVTWFTTKACGLKLPKGLRVRDLFPMATACGIGFTVSFLIASLAFRDSELSGEARLGVLVGSIISAVIASILLSRQSKRYMAKVERHRAEAAKLSQGAEEALQDMSHVDGDAAFPYVETSAAQVAAEVKEEGDDSDEGIS</sequence>
<dbReference type="AlphaFoldDB" id="A0A261EW17"/>
<keyword evidence="4" id="KW-1003">Cell membrane</keyword>
<keyword evidence="2" id="KW-0813">Transport</keyword>
<evidence type="ECO:0000256" key="2">
    <source>
        <dbReference type="ARBA" id="ARBA00022448"/>
    </source>
</evidence>
<keyword evidence="10" id="KW-0739">Sodium transport</keyword>
<keyword evidence="9 11" id="KW-0472">Membrane</keyword>
<evidence type="ECO:0000256" key="4">
    <source>
        <dbReference type="ARBA" id="ARBA00022475"/>
    </source>
</evidence>
<evidence type="ECO:0000256" key="10">
    <source>
        <dbReference type="ARBA" id="ARBA00023201"/>
    </source>
</evidence>
<keyword evidence="7" id="KW-0915">Sodium</keyword>
<evidence type="ECO:0000256" key="1">
    <source>
        <dbReference type="ARBA" id="ARBA00004429"/>
    </source>
</evidence>
<name>A0A261EW17_9BIFI</name>
<feature type="transmembrane region" description="Helical" evidence="11">
    <location>
        <begin position="203"/>
        <end position="224"/>
    </location>
</feature>
<feature type="transmembrane region" description="Helical" evidence="11">
    <location>
        <begin position="236"/>
        <end position="253"/>
    </location>
</feature>
<keyword evidence="13" id="KW-1185">Reference proteome</keyword>
<dbReference type="GO" id="GO:0005886">
    <property type="term" value="C:plasma membrane"/>
    <property type="evidence" value="ECO:0007669"/>
    <property type="project" value="UniProtKB-SubCell"/>
</dbReference>
<proteinExistence type="predicted"/>
<keyword evidence="3" id="KW-0050">Antiport</keyword>
<dbReference type="Pfam" id="PF06965">
    <property type="entry name" value="Na_H_antiport_1"/>
    <property type="match status" value="1"/>
</dbReference>
<dbReference type="GO" id="GO:0015385">
    <property type="term" value="F:sodium:proton antiporter activity"/>
    <property type="evidence" value="ECO:0007669"/>
    <property type="project" value="TreeGrafter"/>
</dbReference>
<keyword evidence="6 11" id="KW-1133">Transmembrane helix</keyword>
<dbReference type="PANTHER" id="PTHR30341:SF0">
    <property type="entry name" value="NA(+)_H(+) ANTIPORTER NHAA"/>
    <property type="match status" value="1"/>
</dbReference>
<evidence type="ECO:0000313" key="12">
    <source>
        <dbReference type="EMBL" id="OZG51061.1"/>
    </source>
</evidence>
<dbReference type="InterPro" id="IPR023171">
    <property type="entry name" value="Na/H_antiporter_dom_sf"/>
</dbReference>
<reference evidence="12 13" key="1">
    <citation type="journal article" date="2017" name="BMC Genomics">
        <title>Comparative genomic and phylogenomic analyses of the Bifidobacteriaceae family.</title>
        <authorList>
            <person name="Lugli G.A."/>
            <person name="Milani C."/>
            <person name="Turroni F."/>
            <person name="Duranti S."/>
            <person name="Mancabelli L."/>
            <person name="Mangifesta M."/>
            <person name="Ferrario C."/>
            <person name="Modesto M."/>
            <person name="Mattarelli P."/>
            <person name="Jiri K."/>
            <person name="van Sinderen D."/>
            <person name="Ventura M."/>
        </authorList>
    </citation>
    <scope>NUCLEOTIDE SEQUENCE [LARGE SCALE GENOMIC DNA]</scope>
    <source>
        <strain evidence="12 13">DSM 24742</strain>
    </source>
</reference>
<evidence type="ECO:0000313" key="13">
    <source>
        <dbReference type="Proteomes" id="UP000216725"/>
    </source>
</evidence>